<protein>
    <submittedName>
        <fullName evidence="1">Uncharacterized protein</fullName>
    </submittedName>
</protein>
<comment type="caution">
    <text evidence="1">The sequence shown here is derived from an EMBL/GenBank/DDBJ whole genome shotgun (WGS) entry which is preliminary data.</text>
</comment>
<evidence type="ECO:0000313" key="1">
    <source>
        <dbReference type="EMBL" id="GBP16686.1"/>
    </source>
</evidence>
<organism evidence="1 2">
    <name type="scientific">Eumeta variegata</name>
    <name type="common">Bagworm moth</name>
    <name type="synonym">Eumeta japonica</name>
    <dbReference type="NCBI Taxonomy" id="151549"/>
    <lineage>
        <taxon>Eukaryota</taxon>
        <taxon>Metazoa</taxon>
        <taxon>Ecdysozoa</taxon>
        <taxon>Arthropoda</taxon>
        <taxon>Hexapoda</taxon>
        <taxon>Insecta</taxon>
        <taxon>Pterygota</taxon>
        <taxon>Neoptera</taxon>
        <taxon>Endopterygota</taxon>
        <taxon>Lepidoptera</taxon>
        <taxon>Glossata</taxon>
        <taxon>Ditrysia</taxon>
        <taxon>Tineoidea</taxon>
        <taxon>Psychidae</taxon>
        <taxon>Oiketicinae</taxon>
        <taxon>Eumeta</taxon>
    </lineage>
</organism>
<name>A0A4C1TS31_EUMVA</name>
<gene>
    <name evidence="1" type="ORF">EVAR_13312_1</name>
</gene>
<dbReference type="AlphaFoldDB" id="A0A4C1TS31"/>
<dbReference type="EMBL" id="BGZK01000081">
    <property type="protein sequence ID" value="GBP16686.1"/>
    <property type="molecule type" value="Genomic_DNA"/>
</dbReference>
<proteinExistence type="predicted"/>
<keyword evidence="2" id="KW-1185">Reference proteome</keyword>
<sequence>MYPAAENAVSDSTLVDTTASLIPPSHKLFISDGRTWTLSPPHRSYEGQGALMTIVISASITPETDDLTCSRRHGSYGLI</sequence>
<accession>A0A4C1TS31</accession>
<evidence type="ECO:0000313" key="2">
    <source>
        <dbReference type="Proteomes" id="UP000299102"/>
    </source>
</evidence>
<reference evidence="1 2" key="1">
    <citation type="journal article" date="2019" name="Commun. Biol.">
        <title>The bagworm genome reveals a unique fibroin gene that provides high tensile strength.</title>
        <authorList>
            <person name="Kono N."/>
            <person name="Nakamura H."/>
            <person name="Ohtoshi R."/>
            <person name="Tomita M."/>
            <person name="Numata K."/>
            <person name="Arakawa K."/>
        </authorList>
    </citation>
    <scope>NUCLEOTIDE SEQUENCE [LARGE SCALE GENOMIC DNA]</scope>
</reference>
<dbReference type="Proteomes" id="UP000299102">
    <property type="component" value="Unassembled WGS sequence"/>
</dbReference>